<dbReference type="Proteomes" id="UP000054304">
    <property type="component" value="Unassembled WGS sequence"/>
</dbReference>
<dbReference type="Pfam" id="PF08514">
    <property type="entry name" value="STAG"/>
    <property type="match status" value="1"/>
</dbReference>
<feature type="region of interest" description="Disordered" evidence="1">
    <location>
        <begin position="1043"/>
        <end position="1076"/>
    </location>
</feature>
<dbReference type="SUPFAM" id="SSF48371">
    <property type="entry name" value="ARM repeat"/>
    <property type="match status" value="1"/>
</dbReference>
<dbReference type="PANTHER" id="PTHR11199:SF0">
    <property type="entry name" value="LD34181P-RELATED"/>
    <property type="match status" value="1"/>
</dbReference>
<organism evidence="3 4">
    <name type="scientific">Lachancea lanzarotensis</name>
    <dbReference type="NCBI Taxonomy" id="1245769"/>
    <lineage>
        <taxon>Eukaryota</taxon>
        <taxon>Fungi</taxon>
        <taxon>Dikarya</taxon>
        <taxon>Ascomycota</taxon>
        <taxon>Saccharomycotina</taxon>
        <taxon>Saccharomycetes</taxon>
        <taxon>Saccharomycetales</taxon>
        <taxon>Saccharomycetaceae</taxon>
        <taxon>Lachancea</taxon>
    </lineage>
</organism>
<dbReference type="HOGENOM" id="CLU_008263_0_0_1"/>
<dbReference type="GO" id="GO:0007064">
    <property type="term" value="P:mitotic sister chromatid cohesion"/>
    <property type="evidence" value="ECO:0007669"/>
    <property type="project" value="EnsemblFungi"/>
</dbReference>
<name>A0A0C7MLE2_9SACH</name>
<dbReference type="GO" id="GO:0003682">
    <property type="term" value="F:chromatin binding"/>
    <property type="evidence" value="ECO:0007669"/>
    <property type="project" value="EnsemblFungi"/>
</dbReference>
<dbReference type="PROSITE" id="PS51425">
    <property type="entry name" value="SCD"/>
    <property type="match status" value="1"/>
</dbReference>
<sequence length="1076" mass="122905">MADIRRSTRIRDKSSKTDDDEDHEDSTGLVLMDEDVDLAIGSTDGSESDEDSRGTDEEYEEPASKKRKRVPSEKTDRTGAPRGTKRAKAPNVGRDKNSKKSRNAFLERQQGFEATELFQIMAHSEDFSVEELANEWLELYSENRNKALQNFINFLLNCCGSLVQVQEHDIVSNETANETVAEIQLQFQQQELHESHLLMSKNNKRRAKCKPLYENFLEFTHKLLELAHERGLLAENSGESDERQPTGQSLILDLLTWLSSLAVSKIRCLRHVATLCMYNFQDYLTALSVSLENDYLVKLRRQLAMEQKKKRANPKTAEKLESTIVEIQDTKSVVANCIDNTIKLSFIHRFKDVDEAIRTDSVIHLAIWLENYPEYFMKVTFLKYFGWLLSDLSPAVRLQVVKVILEIVKFDNKRKKHKVGSTALRQFFERFKQRIVEIALKDVDTQVRIAAIQVLTQINSLGYLEDSEVSKISSMIFNGRKIDASSAARDAKLLASVAKFFAAVQNDKLEILLESHSFPNKSSSLRPQDIIETGFFIKSLLDSFSSYLNEREEDIPFQNRPDLLFQAAEFLEPYFGQLTTSLCEILVYDACFDGFDNVEDAETGEKVLLLPCDENSITQYVIVLGGLCHGGGKKNSKKSETTMAAMSYLPKLFSTLPLHSSVVMQQVFKIYTLFTFEEWVAAHQESEFQKVTDVIVKTFDRMQLSKEKDDITRSSFADVMQFHKDLGLPQVIDGWKNQLEQLRASFQVFLQTKADGYNGEGINNLLLAAHETYLNKLVLLGKILQLDISSELMNEYFGKIVNRVPKSLELLRHDTIKAIDFRFVTLAVTWNLQRWFEILQNGTDATPFSSSPLQTALVVIEQLSTNLVALSSSEVENIRDCLNIIFKLCDVLFDCLTAFKMFELNIPNKDYEWQRAIDHDYHLVIHPQMPQIFLDAFLYLEGLRAKELGVQLDRFDDEDVNLNDIVDDNVDDVEQELNLFAVKLKSLLTLGLLDDTRIESRIALNKGVLGPNFESIANDTAFTANQAPKRHLVSANHEHQIFDDQHDRDKSRNHPALTSSIPPNRLETRESSSEYL</sequence>
<feature type="compositionally biased region" description="Basic and acidic residues" evidence="1">
    <location>
        <begin position="1066"/>
        <end position="1076"/>
    </location>
</feature>
<dbReference type="InterPro" id="IPR048610">
    <property type="entry name" value="SCC3_C"/>
</dbReference>
<feature type="compositionally biased region" description="Basic and acidic residues" evidence="1">
    <location>
        <begin position="1"/>
        <end position="17"/>
    </location>
</feature>
<evidence type="ECO:0000313" key="3">
    <source>
        <dbReference type="EMBL" id="CEP60625.1"/>
    </source>
</evidence>
<dbReference type="GO" id="GO:0005829">
    <property type="term" value="C:cytosol"/>
    <property type="evidence" value="ECO:0007669"/>
    <property type="project" value="EnsemblFungi"/>
</dbReference>
<dbReference type="AlphaFoldDB" id="A0A0C7MLE2"/>
<accession>A0A0C7MLE2</accession>
<dbReference type="InterPro" id="IPR039662">
    <property type="entry name" value="Cohesin_Scc3/SA"/>
</dbReference>
<proteinExistence type="predicted"/>
<dbReference type="InterPro" id="IPR011989">
    <property type="entry name" value="ARM-like"/>
</dbReference>
<dbReference type="GeneID" id="34684027"/>
<dbReference type="InterPro" id="IPR020839">
    <property type="entry name" value="SCD"/>
</dbReference>
<evidence type="ECO:0000256" key="1">
    <source>
        <dbReference type="SAM" id="MobiDB-lite"/>
    </source>
</evidence>
<dbReference type="Gene3D" id="1.25.10.10">
    <property type="entry name" value="Leucine-rich Repeat Variant"/>
    <property type="match status" value="1"/>
</dbReference>
<dbReference type="EMBL" id="LN736360">
    <property type="protein sequence ID" value="CEP60625.1"/>
    <property type="molecule type" value="Genomic_DNA"/>
</dbReference>
<dbReference type="GO" id="GO:0030892">
    <property type="term" value="C:mitotic cohesin complex"/>
    <property type="evidence" value="ECO:0007669"/>
    <property type="project" value="EnsemblFungi"/>
</dbReference>
<dbReference type="Pfam" id="PF21581">
    <property type="entry name" value="SCD"/>
    <property type="match status" value="1"/>
</dbReference>
<dbReference type="GO" id="GO:0000785">
    <property type="term" value="C:chromatin"/>
    <property type="evidence" value="ECO:0007669"/>
    <property type="project" value="TreeGrafter"/>
</dbReference>
<dbReference type="Pfam" id="PF21767">
    <property type="entry name" value="SCC3_C"/>
    <property type="match status" value="1"/>
</dbReference>
<protein>
    <submittedName>
        <fullName evidence="3">LALA0S01e15258g1_1</fullName>
    </submittedName>
</protein>
<feature type="region of interest" description="Disordered" evidence="1">
    <location>
        <begin position="1"/>
        <end position="102"/>
    </location>
</feature>
<feature type="domain" description="SCD" evidence="2">
    <location>
        <begin position="346"/>
        <end position="438"/>
    </location>
</feature>
<keyword evidence="4" id="KW-1185">Reference proteome</keyword>
<evidence type="ECO:0000259" key="2">
    <source>
        <dbReference type="PROSITE" id="PS51425"/>
    </source>
</evidence>
<reference evidence="3 4" key="1">
    <citation type="submission" date="2014-12" db="EMBL/GenBank/DDBJ databases">
        <authorList>
            <person name="Neuveglise Cecile"/>
        </authorList>
    </citation>
    <scope>NUCLEOTIDE SEQUENCE [LARGE SCALE GENOMIC DNA]</scope>
    <source>
        <strain evidence="3 4">CBS 12615</strain>
    </source>
</reference>
<dbReference type="InterPro" id="IPR013721">
    <property type="entry name" value="STAG"/>
</dbReference>
<dbReference type="PANTHER" id="PTHR11199">
    <property type="entry name" value="STROMAL ANTIGEN"/>
    <property type="match status" value="1"/>
</dbReference>
<dbReference type="RefSeq" id="XP_022626867.1">
    <property type="nucleotide sequence ID" value="XM_022774806.1"/>
</dbReference>
<dbReference type="InterPro" id="IPR016024">
    <property type="entry name" value="ARM-type_fold"/>
</dbReference>
<dbReference type="STRING" id="1245769.A0A0C7MLE2"/>
<feature type="compositionally biased region" description="Basic and acidic residues" evidence="1">
    <location>
        <begin position="1043"/>
        <end position="1052"/>
    </location>
</feature>
<dbReference type="GO" id="GO:0005634">
    <property type="term" value="C:nucleus"/>
    <property type="evidence" value="ECO:0007669"/>
    <property type="project" value="EnsemblFungi"/>
</dbReference>
<gene>
    <name evidence="3" type="ORF">LALA0_S01e15258g</name>
</gene>
<evidence type="ECO:0000313" key="4">
    <source>
        <dbReference type="Proteomes" id="UP000054304"/>
    </source>
</evidence>
<dbReference type="OrthoDB" id="498590at2759"/>
<feature type="compositionally biased region" description="Basic and acidic residues" evidence="1">
    <location>
        <begin position="70"/>
        <end position="79"/>
    </location>
</feature>